<sequence length="204" mass="23640">LLQWNRQIYSRNEQNRVENVLPLLREQTATTDSYISHVSQQLTELVINLRSLEKYILSYTNTIPSIDDRIVPSKNGSSNRNHWRPYEENDLDELKIKESRLQEYDRNGNRNGDLPIKKTRSASLSRVLDSEESNHYLDREDQRTPPKKSNIHVNGNSNNNNNTGTIARLATVKSAKRDNKSQPNSILKPYPPTPSLNERKINFD</sequence>
<dbReference type="AlphaFoldDB" id="A0A8S3HZF6"/>
<evidence type="ECO:0000313" key="3">
    <source>
        <dbReference type="Proteomes" id="UP000681720"/>
    </source>
</evidence>
<comment type="caution">
    <text evidence="2">The sequence shown here is derived from an EMBL/GenBank/DDBJ whole genome shotgun (WGS) entry which is preliminary data.</text>
</comment>
<proteinExistence type="predicted"/>
<feature type="compositionally biased region" description="Low complexity" evidence="1">
    <location>
        <begin position="151"/>
        <end position="166"/>
    </location>
</feature>
<feature type="non-terminal residue" evidence="2">
    <location>
        <position position="204"/>
    </location>
</feature>
<evidence type="ECO:0000256" key="1">
    <source>
        <dbReference type="SAM" id="MobiDB-lite"/>
    </source>
</evidence>
<dbReference type="Proteomes" id="UP000681720">
    <property type="component" value="Unassembled WGS sequence"/>
</dbReference>
<gene>
    <name evidence="2" type="ORF">GIL414_LOCUS72671</name>
</gene>
<dbReference type="EMBL" id="CAJOBJ010336904">
    <property type="protein sequence ID" value="CAF5190068.1"/>
    <property type="molecule type" value="Genomic_DNA"/>
</dbReference>
<name>A0A8S3HZF6_9BILA</name>
<feature type="region of interest" description="Disordered" evidence="1">
    <location>
        <begin position="104"/>
        <end position="204"/>
    </location>
</feature>
<organism evidence="2 3">
    <name type="scientific">Rotaria magnacalcarata</name>
    <dbReference type="NCBI Taxonomy" id="392030"/>
    <lineage>
        <taxon>Eukaryota</taxon>
        <taxon>Metazoa</taxon>
        <taxon>Spiralia</taxon>
        <taxon>Gnathifera</taxon>
        <taxon>Rotifera</taxon>
        <taxon>Eurotatoria</taxon>
        <taxon>Bdelloidea</taxon>
        <taxon>Philodinida</taxon>
        <taxon>Philodinidae</taxon>
        <taxon>Rotaria</taxon>
    </lineage>
</organism>
<accession>A0A8S3HZF6</accession>
<feature type="compositionally biased region" description="Basic and acidic residues" evidence="1">
    <location>
        <begin position="128"/>
        <end position="144"/>
    </location>
</feature>
<reference evidence="2" key="1">
    <citation type="submission" date="2021-02" db="EMBL/GenBank/DDBJ databases">
        <authorList>
            <person name="Nowell W R."/>
        </authorList>
    </citation>
    <scope>NUCLEOTIDE SEQUENCE</scope>
</reference>
<feature type="non-terminal residue" evidence="2">
    <location>
        <position position="1"/>
    </location>
</feature>
<protein>
    <submittedName>
        <fullName evidence="2">Uncharacterized protein</fullName>
    </submittedName>
</protein>
<evidence type="ECO:0000313" key="2">
    <source>
        <dbReference type="EMBL" id="CAF5190068.1"/>
    </source>
</evidence>